<evidence type="ECO:0000313" key="1">
    <source>
        <dbReference type="EMBL" id="PYD81414.1"/>
    </source>
</evidence>
<name>A0A318QTX9_9PROT</name>
<dbReference type="InterPro" id="IPR021695">
    <property type="entry name" value="Phage_KPP10_Orf10"/>
</dbReference>
<dbReference type="Proteomes" id="UP000247417">
    <property type="component" value="Unassembled WGS sequence"/>
</dbReference>
<dbReference type="STRING" id="940286.GCA_000227565_01397"/>
<dbReference type="Pfam" id="PF11681">
    <property type="entry name" value="Phage_Tube_PhiTE"/>
    <property type="match status" value="1"/>
</dbReference>
<accession>A0A318QTX9</accession>
<dbReference type="RefSeq" id="WP_010515762.1">
    <property type="nucleotide sequence ID" value="NZ_NKTX01000032.1"/>
</dbReference>
<sequence>MAIVFGTYSFQDVTASIVGSGLAVSLGSDAGAAEEGISIEMEADKTNLAVGADGSYMHSLHAANAGTITVRLLKNSPQNALLSAAYNAQRLSSALWGKNVIVVRQNVSGDTLTAAGAAFLRWPNIEYANDGGVVTWAFRCGIIDGVLGTY</sequence>
<protein>
    <recommendedName>
        <fullName evidence="3">DUF3277 domain-containing protein</fullName>
    </recommendedName>
</protein>
<evidence type="ECO:0000313" key="2">
    <source>
        <dbReference type="Proteomes" id="UP000247417"/>
    </source>
</evidence>
<dbReference type="OrthoDB" id="5465433at2"/>
<organism evidence="1 2">
    <name type="scientific">Komagataeibacter oboediens</name>
    <dbReference type="NCBI Taxonomy" id="65958"/>
    <lineage>
        <taxon>Bacteria</taxon>
        <taxon>Pseudomonadati</taxon>
        <taxon>Pseudomonadota</taxon>
        <taxon>Alphaproteobacteria</taxon>
        <taxon>Acetobacterales</taxon>
        <taxon>Acetobacteraceae</taxon>
        <taxon>Komagataeibacter</taxon>
    </lineage>
</organism>
<proteinExistence type="predicted"/>
<comment type="caution">
    <text evidence="1">The sequence shown here is derived from an EMBL/GenBank/DDBJ whole genome shotgun (WGS) entry which is preliminary data.</text>
</comment>
<dbReference type="AlphaFoldDB" id="A0A318QTX9"/>
<dbReference type="EMBL" id="NKTX01000032">
    <property type="protein sequence ID" value="PYD81414.1"/>
    <property type="molecule type" value="Genomic_DNA"/>
</dbReference>
<evidence type="ECO:0008006" key="3">
    <source>
        <dbReference type="Google" id="ProtNLM"/>
    </source>
</evidence>
<reference evidence="1 2" key="1">
    <citation type="submission" date="2017-07" db="EMBL/GenBank/DDBJ databases">
        <title>A draft genome sequence of Komagataeibacter oboediens LMG 18849.</title>
        <authorList>
            <person name="Skraban J."/>
            <person name="Cleenwerck I."/>
            <person name="Vandamme P."/>
            <person name="Trcek J."/>
        </authorList>
    </citation>
    <scope>NUCLEOTIDE SEQUENCE [LARGE SCALE GENOMIC DNA]</scope>
    <source>
        <strain evidence="1 2">LMG 18849</strain>
    </source>
</reference>
<gene>
    <name evidence="1" type="ORF">CFR80_11910</name>
</gene>